<dbReference type="Proteomes" id="UP001333110">
    <property type="component" value="Unassembled WGS sequence"/>
</dbReference>
<dbReference type="EMBL" id="JAUNZN010000019">
    <property type="protein sequence ID" value="KAK4810326.1"/>
    <property type="molecule type" value="Genomic_DNA"/>
</dbReference>
<dbReference type="AlphaFoldDB" id="A0AAN7MS73"/>
<feature type="compositionally biased region" description="Polar residues" evidence="1">
    <location>
        <begin position="87"/>
        <end position="100"/>
    </location>
</feature>
<feature type="region of interest" description="Disordered" evidence="1">
    <location>
        <begin position="69"/>
        <end position="100"/>
    </location>
</feature>
<sequence length="100" mass="10622">MRRGTPSRPLHGGSAAGRALRSLTDAVAGQLTRPSILIKSQVRPKISAEKDLGILVDMNQQCALAAKAASSMVDSMNRSPRPADQGESLSPFTQQSLDHI</sequence>
<keyword evidence="3" id="KW-1185">Reference proteome</keyword>
<name>A0AAN7MS73_MYCAM</name>
<organism evidence="2 3">
    <name type="scientific">Mycteria americana</name>
    <name type="common">Wood stork</name>
    <dbReference type="NCBI Taxonomy" id="33587"/>
    <lineage>
        <taxon>Eukaryota</taxon>
        <taxon>Metazoa</taxon>
        <taxon>Chordata</taxon>
        <taxon>Craniata</taxon>
        <taxon>Vertebrata</taxon>
        <taxon>Euteleostomi</taxon>
        <taxon>Archelosauria</taxon>
        <taxon>Archosauria</taxon>
        <taxon>Dinosauria</taxon>
        <taxon>Saurischia</taxon>
        <taxon>Theropoda</taxon>
        <taxon>Coelurosauria</taxon>
        <taxon>Aves</taxon>
        <taxon>Neognathae</taxon>
        <taxon>Neoaves</taxon>
        <taxon>Aequornithes</taxon>
        <taxon>Ciconiiformes</taxon>
        <taxon>Ciconiidae</taxon>
        <taxon>Mycteria</taxon>
    </lineage>
</organism>
<evidence type="ECO:0000313" key="2">
    <source>
        <dbReference type="EMBL" id="KAK4810326.1"/>
    </source>
</evidence>
<evidence type="ECO:0000313" key="3">
    <source>
        <dbReference type="Proteomes" id="UP001333110"/>
    </source>
</evidence>
<accession>A0AAN7MS73</accession>
<gene>
    <name evidence="2" type="ORF">QYF61_018268</name>
</gene>
<proteinExistence type="predicted"/>
<evidence type="ECO:0000256" key="1">
    <source>
        <dbReference type="SAM" id="MobiDB-lite"/>
    </source>
</evidence>
<protein>
    <submittedName>
        <fullName evidence="2">Uncharacterized protein</fullName>
    </submittedName>
</protein>
<reference evidence="2 3" key="1">
    <citation type="journal article" date="2023" name="J. Hered.">
        <title>Chromosome-level genome of the wood stork (Mycteria americana) provides insight into avian chromosome evolution.</title>
        <authorList>
            <person name="Flamio R. Jr."/>
            <person name="Ramstad K.M."/>
        </authorList>
    </citation>
    <scope>NUCLEOTIDE SEQUENCE [LARGE SCALE GENOMIC DNA]</scope>
    <source>
        <strain evidence="2">JAX WOST 10</strain>
    </source>
</reference>
<comment type="caution">
    <text evidence="2">The sequence shown here is derived from an EMBL/GenBank/DDBJ whole genome shotgun (WGS) entry which is preliminary data.</text>
</comment>